<feature type="compositionally biased region" description="Low complexity" evidence="1">
    <location>
        <begin position="116"/>
        <end position="130"/>
    </location>
</feature>
<feature type="region of interest" description="Disordered" evidence="1">
    <location>
        <begin position="450"/>
        <end position="472"/>
    </location>
</feature>
<dbReference type="Proteomes" id="UP000292702">
    <property type="component" value="Unassembled WGS sequence"/>
</dbReference>
<name>A0A4R0RKV1_9APHY</name>
<organism evidence="2 3">
    <name type="scientific">Steccherinum ochraceum</name>
    <dbReference type="NCBI Taxonomy" id="92696"/>
    <lineage>
        <taxon>Eukaryota</taxon>
        <taxon>Fungi</taxon>
        <taxon>Dikarya</taxon>
        <taxon>Basidiomycota</taxon>
        <taxon>Agaricomycotina</taxon>
        <taxon>Agaricomycetes</taxon>
        <taxon>Polyporales</taxon>
        <taxon>Steccherinaceae</taxon>
        <taxon>Steccherinum</taxon>
    </lineage>
</organism>
<feature type="region of interest" description="Disordered" evidence="1">
    <location>
        <begin position="95"/>
        <end position="158"/>
    </location>
</feature>
<keyword evidence="3" id="KW-1185">Reference proteome</keyword>
<feature type="region of interest" description="Disordered" evidence="1">
    <location>
        <begin position="1"/>
        <end position="24"/>
    </location>
</feature>
<gene>
    <name evidence="2" type="ORF">EIP91_011454</name>
</gene>
<evidence type="ECO:0000313" key="2">
    <source>
        <dbReference type="EMBL" id="TCD68176.1"/>
    </source>
</evidence>
<proteinExistence type="predicted"/>
<evidence type="ECO:0000256" key="1">
    <source>
        <dbReference type="SAM" id="MobiDB-lite"/>
    </source>
</evidence>
<feature type="region of interest" description="Disordered" evidence="1">
    <location>
        <begin position="184"/>
        <end position="256"/>
    </location>
</feature>
<sequence length="500" mass="55355">MTHNHNTRQQSRLVAEHDASPPVQQILRRSPRFLNKNTAAAGSSHQGPQGDLQQRGILSIFERVKEAYPDADRISIELSETGKGVHFHWNYPPSSLANDSDAGTESSDASYSVGTRSRSSSLSSLSSLSSIGEEEEPQPGSDAEPVVPGRNPFATPRQNVPYVPVTALRTPRKAFLEFVPRPVQWDADSSPDEPRHRRVAPPVARQPTHQGSPSHHGGRPLEREDTIRPGLQQQQQEAVTPPDVVSEAEERRGRELREARTYHEQMAILRANSEVQQRALQAAQAANAFDEDQHGNDINDMDVDEPQPVAGPSRLHGHARRAPLSVIPEPLETQMTSDVLLQLPTIYPRDAVARFYRDPSGRWLLEGALETDLLGKICENTKEMTEGAFRMTAEEWQYLQNHTEGLAMAKIRAPLTNEDRIALELEAANFAALGYEPQLPLGVYSGSQVQPGIPASEGEGPQAGPSRLQREDTEIIHVEGLEVEVTRRRATTFPVGRRIQ</sequence>
<comment type="caution">
    <text evidence="2">The sequence shown here is derived from an EMBL/GenBank/DDBJ whole genome shotgun (WGS) entry which is preliminary data.</text>
</comment>
<feature type="compositionally biased region" description="Polar residues" evidence="1">
    <location>
        <begin position="1"/>
        <end position="12"/>
    </location>
</feature>
<dbReference type="AlphaFoldDB" id="A0A4R0RKV1"/>
<feature type="compositionally biased region" description="Polar residues" evidence="1">
    <location>
        <begin position="95"/>
        <end position="115"/>
    </location>
</feature>
<dbReference type="EMBL" id="RWJN01000074">
    <property type="protein sequence ID" value="TCD68176.1"/>
    <property type="molecule type" value="Genomic_DNA"/>
</dbReference>
<protein>
    <submittedName>
        <fullName evidence="2">Uncharacterized protein</fullName>
    </submittedName>
</protein>
<evidence type="ECO:0000313" key="3">
    <source>
        <dbReference type="Proteomes" id="UP000292702"/>
    </source>
</evidence>
<dbReference type="OrthoDB" id="2753420at2759"/>
<accession>A0A4R0RKV1</accession>
<reference evidence="2 3" key="1">
    <citation type="submission" date="2018-11" db="EMBL/GenBank/DDBJ databases">
        <title>Genome assembly of Steccherinum ochraceum LE-BIN_3174, the white-rot fungus of the Steccherinaceae family (The Residual Polyporoid clade, Polyporales, Basidiomycota).</title>
        <authorList>
            <person name="Fedorova T.V."/>
            <person name="Glazunova O.A."/>
            <person name="Landesman E.O."/>
            <person name="Moiseenko K.V."/>
            <person name="Psurtseva N.V."/>
            <person name="Savinova O.S."/>
            <person name="Shakhova N.V."/>
            <person name="Tyazhelova T.V."/>
            <person name="Vasina D.V."/>
        </authorList>
    </citation>
    <scope>NUCLEOTIDE SEQUENCE [LARGE SCALE GENOMIC DNA]</scope>
    <source>
        <strain evidence="2 3">LE-BIN_3174</strain>
    </source>
</reference>